<reference evidence="2 3" key="1">
    <citation type="submission" date="2015-01" db="EMBL/GenBank/DDBJ databases">
        <title>Draft genome sequence of Pedobacter sp. NL19 isolated from sludge of an effluent treatment pond in an abandoned uranium mine.</title>
        <authorList>
            <person name="Santos T."/>
            <person name="Caetano T."/>
            <person name="Covas C."/>
            <person name="Cruz A."/>
            <person name="Mendo S."/>
        </authorList>
    </citation>
    <scope>NUCLEOTIDE SEQUENCE [LARGE SCALE GENOMIC DNA]</scope>
    <source>
        <strain evidence="2 3">NL19</strain>
    </source>
</reference>
<dbReference type="STRING" id="1503925.TH53_24995"/>
<evidence type="ECO:0000259" key="1">
    <source>
        <dbReference type="PROSITE" id="PS50878"/>
    </source>
</evidence>
<keyword evidence="3" id="KW-1185">Reference proteome</keyword>
<dbReference type="InterPro" id="IPR000477">
    <property type="entry name" value="RT_dom"/>
</dbReference>
<dbReference type="PROSITE" id="PS50878">
    <property type="entry name" value="RT_POL"/>
    <property type="match status" value="1"/>
</dbReference>
<evidence type="ECO:0000313" key="3">
    <source>
        <dbReference type="Proteomes" id="UP000032049"/>
    </source>
</evidence>
<dbReference type="Proteomes" id="UP000032049">
    <property type="component" value="Unassembled WGS sequence"/>
</dbReference>
<dbReference type="Pfam" id="PF00078">
    <property type="entry name" value="RVT_1"/>
    <property type="match status" value="1"/>
</dbReference>
<feature type="domain" description="Reverse transcriptase" evidence="1">
    <location>
        <begin position="1"/>
        <end position="281"/>
    </location>
</feature>
<proteinExistence type="predicted"/>
<dbReference type="CDD" id="cd01646">
    <property type="entry name" value="RT_Bac_retron_I"/>
    <property type="match status" value="1"/>
</dbReference>
<comment type="caution">
    <text evidence="2">The sequence shown here is derived from an EMBL/GenBank/DDBJ whole genome shotgun (WGS) entry which is preliminary data.</text>
</comment>
<accession>A0A0D0EZ76</accession>
<evidence type="ECO:0000313" key="2">
    <source>
        <dbReference type="EMBL" id="KIO74688.1"/>
    </source>
</evidence>
<gene>
    <name evidence="2" type="ORF">TH53_24995</name>
</gene>
<sequence>MTLEDLVIIGYLPEELLPVFTTEDLKPLLPDIIRDLDRFNPLKGGDIKKKVSKCVTFSIPKASGYRRTLSIPNPLHYIRLSNTIVNHWADISRHTESSIVSGSRLNNGGVRAIEKPNFEEFINQRIIRAVGNRYLLKIDISRFYNSIYTHSIPWALHTKSVSKSIRTRVGLFGNALDEDCRRMQDGQTMGIPVGPDTSRVISEVILAAIDKMLIEQLPGFKGIRIIDDYYLYFTSLADVEIARALIHKILKEYELELNPSKDAVSMIPEMLESQWYTELKIIRFSNIKSAQRKELISFFDRAAFYAKKHPEDSVISYAISKVRNFAIHKDNLIILQSLLLNSILLESKAIALLTEILISYHKNSYTLELVAIKHALQEFIKFHCDLNNEYEIFWALWAMKNLALKVDRSVADKLTLSRNPIVILVVLHLRNSRFISKRIDVSEWEALLTKDNLYNEYWLVAYEAKLRGWLTTADDYLETDPFFKFLKDKRVHFYKPRKTLSASRAAVFAREPSMARHEDAYDLIFSNIIRSRVRPTTSQILPDSTGFDLEF</sequence>
<protein>
    <recommendedName>
        <fullName evidence="1">Reverse transcriptase domain-containing protein</fullName>
    </recommendedName>
</protein>
<dbReference type="EMBL" id="JXRA01000147">
    <property type="protein sequence ID" value="KIO74688.1"/>
    <property type="molecule type" value="Genomic_DNA"/>
</dbReference>
<dbReference type="OrthoDB" id="9780724at2"/>
<dbReference type="RefSeq" id="WP_041886950.1">
    <property type="nucleotide sequence ID" value="NZ_CP157278.1"/>
</dbReference>
<name>A0A0D0EZ76_9SPHI</name>
<dbReference type="AlphaFoldDB" id="A0A0D0EZ76"/>
<organism evidence="2 3">
    <name type="scientific">Pedobacter lusitanus</name>
    <dbReference type="NCBI Taxonomy" id="1503925"/>
    <lineage>
        <taxon>Bacteria</taxon>
        <taxon>Pseudomonadati</taxon>
        <taxon>Bacteroidota</taxon>
        <taxon>Sphingobacteriia</taxon>
        <taxon>Sphingobacteriales</taxon>
        <taxon>Sphingobacteriaceae</taxon>
        <taxon>Pedobacter</taxon>
    </lineage>
</organism>